<gene>
    <name evidence="3" type="ORF">Hsw_PA0213</name>
</gene>
<dbReference type="eggNOG" id="COG2865">
    <property type="taxonomic scope" value="Bacteria"/>
</dbReference>
<proteinExistence type="predicted"/>
<dbReference type="HOGENOM" id="CLU_715074_0_0_10"/>
<organism evidence="3 4">
    <name type="scientific">Hymenobacter swuensis DY53</name>
    <dbReference type="NCBI Taxonomy" id="1227739"/>
    <lineage>
        <taxon>Bacteria</taxon>
        <taxon>Pseudomonadati</taxon>
        <taxon>Bacteroidota</taxon>
        <taxon>Cytophagia</taxon>
        <taxon>Cytophagales</taxon>
        <taxon>Hymenobacteraceae</taxon>
        <taxon>Hymenobacter</taxon>
    </lineage>
</organism>
<evidence type="ECO:0000256" key="1">
    <source>
        <dbReference type="SAM" id="Coils"/>
    </source>
</evidence>
<dbReference type="Proteomes" id="UP000019423">
    <property type="component" value="Plasmid pHsw1"/>
</dbReference>
<dbReference type="PATRIC" id="fig|1227739.3.peg.237"/>
<name>W8EYY0_9BACT</name>
<dbReference type="EMBL" id="CP007144">
    <property type="protein sequence ID" value="AHJ95546.1"/>
    <property type="molecule type" value="Genomic_DNA"/>
</dbReference>
<dbReference type="InterPro" id="IPR007421">
    <property type="entry name" value="Schlafen_AlbA_2_dom"/>
</dbReference>
<dbReference type="InterPro" id="IPR038461">
    <property type="entry name" value="Schlafen_AlbA_2_dom_sf"/>
</dbReference>
<keyword evidence="3" id="KW-0614">Plasmid</keyword>
<evidence type="ECO:0000259" key="2">
    <source>
        <dbReference type="Pfam" id="PF04326"/>
    </source>
</evidence>
<dbReference type="AlphaFoldDB" id="W8EYY0"/>
<reference evidence="3 4" key="1">
    <citation type="submission" date="2014-01" db="EMBL/GenBank/DDBJ databases">
        <title>Complete sequence of plasmid1 of ionizing-radiation resistance bacterium Hymenobacter swuensis DY53.</title>
        <authorList>
            <person name="Jung J.-H."/>
            <person name="Jeong S.-W."/>
            <person name="Joe M.-H."/>
            <person name="Cho y.-j."/>
            <person name="Kim M.-K."/>
            <person name="Lim S.-Y."/>
        </authorList>
    </citation>
    <scope>NUCLEOTIDE SEQUENCE [LARGE SCALE GENOMIC DNA]</scope>
    <source>
        <strain evidence="3 4">DY53</strain>
        <plasmid evidence="3 4">pHsw1</plasmid>
    </source>
</reference>
<dbReference type="KEGG" id="hsw:Hsw_PA0213"/>
<dbReference type="Pfam" id="PF04326">
    <property type="entry name" value="SLFN_AlbA_2"/>
    <property type="match status" value="1"/>
</dbReference>
<protein>
    <recommendedName>
        <fullName evidence="2">Schlafen AlbA-2 domain-containing protein</fullName>
    </recommendedName>
</protein>
<geneLocation type="plasmid" evidence="3 4">
    <name>pHsw1</name>
</geneLocation>
<dbReference type="Gene3D" id="3.30.950.30">
    <property type="entry name" value="Schlafen, AAA domain"/>
    <property type="match status" value="1"/>
</dbReference>
<feature type="coiled-coil region" evidence="1">
    <location>
        <begin position="191"/>
        <end position="218"/>
    </location>
</feature>
<evidence type="ECO:0000313" key="4">
    <source>
        <dbReference type="Proteomes" id="UP000019423"/>
    </source>
</evidence>
<sequence>MTIQEIILHEAESTAVDFKATAYKPASNPEFIKDVLAMANAQVSGDRYLIVGVKHYPDNTREILGVPPEDQLDDASYHKAILENIEPEIPFAYSYIEVKGKAVGVFRIFGTDDPPYMMRKDSAGLKIGHAVIRKGTSTFNLRRADIDRMFAQRQAADPFAGKIEVQLVVDDQKVTSAPTCSEAIFPSEVARQKITSILAEKREKLQQQEAEQRRQRQATENWNNSPLLKAMEQLQLPKGLGLSNLSITGARGGSRYEDRSIEELEKNLLHVKSAYREHDLYAKFEEQAHQLNFVLLNNSEQYVEDCSLTVRLHNDAGISIATKIIDRPEAQSSYSTATAHFLQMRYPHVQEDAGEYLIQESIKSLKHGVENYAFQEPLRVFVPHQASGRQLHFHLTLTAKNLRKPVTKEVILAIR</sequence>
<accession>W8EYY0</accession>
<dbReference type="RefSeq" id="WP_052345975.1">
    <property type="nucleotide sequence ID" value="NZ_CP007144.1"/>
</dbReference>
<keyword evidence="4" id="KW-1185">Reference proteome</keyword>
<feature type="domain" description="Schlafen AlbA-2" evidence="2">
    <location>
        <begin position="12"/>
        <end position="138"/>
    </location>
</feature>
<dbReference type="OrthoDB" id="800010at2"/>
<keyword evidence="1" id="KW-0175">Coiled coil</keyword>
<evidence type="ECO:0000313" key="3">
    <source>
        <dbReference type="EMBL" id="AHJ95546.1"/>
    </source>
</evidence>